<keyword evidence="3" id="KW-0249">Electron transport</keyword>
<dbReference type="InterPro" id="IPR036249">
    <property type="entry name" value="Thioredoxin-like_sf"/>
</dbReference>
<evidence type="ECO:0000256" key="1">
    <source>
        <dbReference type="ARBA" id="ARBA00008987"/>
    </source>
</evidence>
<dbReference type="PRINTS" id="PR00421">
    <property type="entry name" value="THIOREDOXIN"/>
</dbReference>
<keyword evidence="2" id="KW-0813">Transport</keyword>
<feature type="active site" description="Nucleophile" evidence="8">
    <location>
        <position position="34"/>
    </location>
</feature>
<comment type="similarity">
    <text evidence="1 7">Belongs to the thioredoxin family.</text>
</comment>
<dbReference type="EMBL" id="MFGA01000021">
    <property type="protein sequence ID" value="OGF20654.1"/>
    <property type="molecule type" value="Genomic_DNA"/>
</dbReference>
<sequence length="110" mass="12349">MSEVILNEENFESEVIKSNVPVLVDFWATWCGPCQMMGPIIEELAKEMEGEPIKIAKINIDEGQAVAEKYGVMSIPSFKIFKNGEVVDEFTGAVAKEELVERINKVKNEK</sequence>
<protein>
    <recommendedName>
        <fullName evidence="6 7">Thioredoxin</fullName>
    </recommendedName>
</protein>
<dbReference type="SUPFAM" id="SSF52833">
    <property type="entry name" value="Thioredoxin-like"/>
    <property type="match status" value="1"/>
</dbReference>
<comment type="caution">
    <text evidence="11">The sequence shown here is derived from an EMBL/GenBank/DDBJ whole genome shotgun (WGS) entry which is preliminary data.</text>
</comment>
<feature type="active site" description="Nucleophile" evidence="8">
    <location>
        <position position="31"/>
    </location>
</feature>
<evidence type="ECO:0000256" key="4">
    <source>
        <dbReference type="ARBA" id="ARBA00023157"/>
    </source>
</evidence>
<organism evidence="11 12">
    <name type="scientific">Candidatus Falkowbacteria bacterium RIFOXYA2_FULL_38_12</name>
    <dbReference type="NCBI Taxonomy" id="1797993"/>
    <lineage>
        <taxon>Bacteria</taxon>
        <taxon>Candidatus Falkowiibacteriota</taxon>
    </lineage>
</organism>
<evidence type="ECO:0000313" key="11">
    <source>
        <dbReference type="EMBL" id="OGF20654.1"/>
    </source>
</evidence>
<keyword evidence="5 9" id="KW-0676">Redox-active center</keyword>
<dbReference type="FunFam" id="3.40.30.10:FF:000001">
    <property type="entry name" value="Thioredoxin"/>
    <property type="match status" value="1"/>
</dbReference>
<evidence type="ECO:0000313" key="12">
    <source>
        <dbReference type="Proteomes" id="UP000177407"/>
    </source>
</evidence>
<dbReference type="InterPro" id="IPR013766">
    <property type="entry name" value="Thioredoxin_domain"/>
</dbReference>
<dbReference type="Gene3D" id="3.40.30.10">
    <property type="entry name" value="Glutaredoxin"/>
    <property type="match status" value="1"/>
</dbReference>
<dbReference type="PROSITE" id="PS51352">
    <property type="entry name" value="THIOREDOXIN_2"/>
    <property type="match status" value="1"/>
</dbReference>
<dbReference type="AlphaFoldDB" id="A0A1F5S1V4"/>
<evidence type="ECO:0000256" key="2">
    <source>
        <dbReference type="ARBA" id="ARBA00022448"/>
    </source>
</evidence>
<gene>
    <name evidence="11" type="ORF">A2257_01330</name>
</gene>
<dbReference type="Pfam" id="PF00085">
    <property type="entry name" value="Thioredoxin"/>
    <property type="match status" value="1"/>
</dbReference>
<feature type="site" description="Deprotonates C-terminal active site Cys" evidence="8">
    <location>
        <position position="25"/>
    </location>
</feature>
<evidence type="ECO:0000256" key="6">
    <source>
        <dbReference type="NCBIfam" id="TIGR01068"/>
    </source>
</evidence>
<evidence type="ECO:0000256" key="5">
    <source>
        <dbReference type="ARBA" id="ARBA00023284"/>
    </source>
</evidence>
<feature type="disulfide bond" description="Redox-active" evidence="9">
    <location>
        <begin position="31"/>
        <end position="34"/>
    </location>
</feature>
<dbReference type="InterPro" id="IPR005746">
    <property type="entry name" value="Thioredoxin"/>
</dbReference>
<name>A0A1F5S1V4_9BACT</name>
<dbReference type="NCBIfam" id="TIGR01068">
    <property type="entry name" value="thioredoxin"/>
    <property type="match status" value="1"/>
</dbReference>
<dbReference type="InterPro" id="IPR017937">
    <property type="entry name" value="Thioredoxin_CS"/>
</dbReference>
<dbReference type="Proteomes" id="UP000177407">
    <property type="component" value="Unassembled WGS sequence"/>
</dbReference>
<accession>A0A1F5S1V4</accession>
<dbReference type="PANTHER" id="PTHR45663:SF11">
    <property type="entry name" value="GEO12009P1"/>
    <property type="match status" value="1"/>
</dbReference>
<reference evidence="11 12" key="1">
    <citation type="journal article" date="2016" name="Nat. Commun.">
        <title>Thousands of microbial genomes shed light on interconnected biogeochemical processes in an aquifer system.</title>
        <authorList>
            <person name="Anantharaman K."/>
            <person name="Brown C.T."/>
            <person name="Hug L.A."/>
            <person name="Sharon I."/>
            <person name="Castelle C.J."/>
            <person name="Probst A.J."/>
            <person name="Thomas B.C."/>
            <person name="Singh A."/>
            <person name="Wilkins M.J."/>
            <person name="Karaoz U."/>
            <person name="Brodie E.L."/>
            <person name="Williams K.H."/>
            <person name="Hubbard S.S."/>
            <person name="Banfield J.F."/>
        </authorList>
    </citation>
    <scope>NUCLEOTIDE SEQUENCE [LARGE SCALE GENOMIC DNA]</scope>
</reference>
<evidence type="ECO:0000259" key="10">
    <source>
        <dbReference type="PROSITE" id="PS51352"/>
    </source>
</evidence>
<dbReference type="GO" id="GO:0015035">
    <property type="term" value="F:protein-disulfide reductase activity"/>
    <property type="evidence" value="ECO:0007669"/>
    <property type="project" value="UniProtKB-UniRule"/>
</dbReference>
<evidence type="ECO:0000256" key="3">
    <source>
        <dbReference type="ARBA" id="ARBA00022982"/>
    </source>
</evidence>
<evidence type="ECO:0000256" key="7">
    <source>
        <dbReference type="PIRNR" id="PIRNR000077"/>
    </source>
</evidence>
<feature type="domain" description="Thioredoxin" evidence="10">
    <location>
        <begin position="1"/>
        <end position="108"/>
    </location>
</feature>
<keyword evidence="4 9" id="KW-1015">Disulfide bond</keyword>
<dbReference type="PANTHER" id="PTHR45663">
    <property type="entry name" value="GEO12009P1"/>
    <property type="match status" value="1"/>
</dbReference>
<evidence type="ECO:0000256" key="8">
    <source>
        <dbReference type="PIRSR" id="PIRSR000077-1"/>
    </source>
</evidence>
<feature type="site" description="Contributes to redox potential value" evidence="8">
    <location>
        <position position="33"/>
    </location>
</feature>
<dbReference type="PROSITE" id="PS00194">
    <property type="entry name" value="THIOREDOXIN_1"/>
    <property type="match status" value="1"/>
</dbReference>
<evidence type="ECO:0000256" key="9">
    <source>
        <dbReference type="PIRSR" id="PIRSR000077-4"/>
    </source>
</evidence>
<dbReference type="GO" id="GO:0005737">
    <property type="term" value="C:cytoplasm"/>
    <property type="evidence" value="ECO:0007669"/>
    <property type="project" value="TreeGrafter"/>
</dbReference>
<dbReference type="CDD" id="cd02947">
    <property type="entry name" value="TRX_family"/>
    <property type="match status" value="1"/>
</dbReference>
<proteinExistence type="inferred from homology"/>
<feature type="site" description="Contributes to redox potential value" evidence="8">
    <location>
        <position position="32"/>
    </location>
</feature>
<dbReference type="PIRSF" id="PIRSF000077">
    <property type="entry name" value="Thioredoxin"/>
    <property type="match status" value="1"/>
</dbReference>